<organism evidence="2 3">
    <name type="scientific">Alosa alosa</name>
    <name type="common">allis shad</name>
    <dbReference type="NCBI Taxonomy" id="278164"/>
    <lineage>
        <taxon>Eukaryota</taxon>
        <taxon>Metazoa</taxon>
        <taxon>Chordata</taxon>
        <taxon>Craniata</taxon>
        <taxon>Vertebrata</taxon>
        <taxon>Euteleostomi</taxon>
        <taxon>Actinopterygii</taxon>
        <taxon>Neopterygii</taxon>
        <taxon>Teleostei</taxon>
        <taxon>Clupei</taxon>
        <taxon>Clupeiformes</taxon>
        <taxon>Clupeoidei</taxon>
        <taxon>Clupeidae</taxon>
        <taxon>Alosa</taxon>
    </lineage>
</organism>
<reference evidence="2 3" key="1">
    <citation type="submission" date="2020-10" db="EMBL/GenBank/DDBJ databases">
        <title>Chromosome-scale genome assembly of the Allis shad, Alosa alosa.</title>
        <authorList>
            <person name="Margot Z."/>
            <person name="Christophe K."/>
            <person name="Cabau C."/>
            <person name="Louis A."/>
            <person name="Berthelot C."/>
            <person name="Parey E."/>
            <person name="Roest Crollius H."/>
            <person name="Montfort J."/>
            <person name="Robinson-Rechavi M."/>
            <person name="Bucao C."/>
            <person name="Bouchez O."/>
            <person name="Gislard M."/>
            <person name="Lluch J."/>
            <person name="Milhes M."/>
            <person name="Lampietro C."/>
            <person name="Lopez Roques C."/>
            <person name="Donnadieu C."/>
            <person name="Braasch I."/>
            <person name="Desvignes T."/>
            <person name="Postlethwait J."/>
            <person name="Bobe J."/>
            <person name="Guiguen Y."/>
        </authorList>
    </citation>
    <scope>NUCLEOTIDE SEQUENCE [LARGE SCALE GENOMIC DNA]</scope>
    <source>
        <strain evidence="2">M-15738</strain>
        <tissue evidence="2">Blood</tissue>
    </source>
</reference>
<name>A0AAV6HHD2_9TELE</name>
<evidence type="ECO:0000313" key="3">
    <source>
        <dbReference type="Proteomes" id="UP000823561"/>
    </source>
</evidence>
<dbReference type="PANTHER" id="PTHR31751">
    <property type="entry name" value="SI:CH211-108C17.2-RELATED-RELATED"/>
    <property type="match status" value="1"/>
</dbReference>
<feature type="region of interest" description="Disordered" evidence="1">
    <location>
        <begin position="349"/>
        <end position="377"/>
    </location>
</feature>
<dbReference type="AlphaFoldDB" id="A0AAV6HHD2"/>
<dbReference type="PANTHER" id="PTHR31751:SF42">
    <property type="entry name" value="PROTEIN CBG10204"/>
    <property type="match status" value="1"/>
</dbReference>
<sequence>MDLDPKDTSFVLPSDTTSSSPSSGSVSSSGSTDGWAGRKWLVDEAKLMELFRTCTQCGVAIEEKRVATRASQIRIHWTCLKGHTGEWASCTDQRNMARNNLLACAATFFTGATYSDIKEWAELINLQLPGKTQFYAIQSKYLIPGINPAYKGQQTNIHSFNFLLRGKNWKCVVMRGVIALECVRRWTSVLHHIRGIHRWEENGREYQCAHPPLSEEDQEKKRWLEHDSPAFRALKELVEEKTLLRDLRQMALFKHTGSLEVFHNVTLKYASKRLHFTYDSMRARTELAIIDHNINIGREQKTTLEGKPQYKYMYTKTTQQWVAKPVYEPTSQEFRKDLMEDVLKLREEKSLEPWPRPPPRPRRLLQNIAPVPRPDPSELVAQRLSRFKQL</sequence>
<accession>A0AAV6HHD2</accession>
<evidence type="ECO:0000313" key="2">
    <source>
        <dbReference type="EMBL" id="KAG5286454.1"/>
    </source>
</evidence>
<gene>
    <name evidence="2" type="ORF">AALO_G00015030</name>
</gene>
<proteinExistence type="predicted"/>
<dbReference type="EMBL" id="JADWDJ010000001">
    <property type="protein sequence ID" value="KAG5286454.1"/>
    <property type="molecule type" value="Genomic_DNA"/>
</dbReference>
<keyword evidence="3" id="KW-1185">Reference proteome</keyword>
<comment type="caution">
    <text evidence="2">The sequence shown here is derived from an EMBL/GenBank/DDBJ whole genome shotgun (WGS) entry which is preliminary data.</text>
</comment>
<feature type="compositionally biased region" description="Low complexity" evidence="1">
    <location>
        <begin position="13"/>
        <end position="34"/>
    </location>
</feature>
<feature type="region of interest" description="Disordered" evidence="1">
    <location>
        <begin position="1"/>
        <end position="34"/>
    </location>
</feature>
<protein>
    <submittedName>
        <fullName evidence="2">Uncharacterized protein</fullName>
    </submittedName>
</protein>
<evidence type="ECO:0000256" key="1">
    <source>
        <dbReference type="SAM" id="MobiDB-lite"/>
    </source>
</evidence>
<dbReference type="Proteomes" id="UP000823561">
    <property type="component" value="Chromosome 1"/>
</dbReference>